<dbReference type="Proteomes" id="UP000013827">
    <property type="component" value="Unassembled WGS sequence"/>
</dbReference>
<dbReference type="Pfam" id="PF13365">
    <property type="entry name" value="Trypsin_2"/>
    <property type="match status" value="1"/>
</dbReference>
<dbReference type="RefSeq" id="XP_005774372.1">
    <property type="nucleotide sequence ID" value="XM_005774315.1"/>
</dbReference>
<dbReference type="GO" id="GO:0004252">
    <property type="term" value="F:serine-type endopeptidase activity"/>
    <property type="evidence" value="ECO:0007669"/>
    <property type="project" value="InterPro"/>
</dbReference>
<dbReference type="Gene3D" id="3.20.190.20">
    <property type="match status" value="1"/>
</dbReference>
<dbReference type="InterPro" id="IPR036034">
    <property type="entry name" value="PDZ_sf"/>
</dbReference>
<dbReference type="PaxDb" id="2903-EOD21943"/>
<keyword evidence="4" id="KW-0720">Serine protease</keyword>
<dbReference type="AlphaFoldDB" id="A0A0D3JEK8"/>
<evidence type="ECO:0000256" key="4">
    <source>
        <dbReference type="ARBA" id="ARBA00022825"/>
    </source>
</evidence>
<keyword evidence="2" id="KW-0645">Protease</keyword>
<evidence type="ECO:0000313" key="8">
    <source>
        <dbReference type="Proteomes" id="UP000013827"/>
    </source>
</evidence>
<feature type="domain" description="Protease Do-like PDZ" evidence="6">
    <location>
        <begin position="400"/>
        <end position="549"/>
    </location>
</feature>
<dbReference type="PRINTS" id="PR00834">
    <property type="entry name" value="PROTEASES2C"/>
</dbReference>
<keyword evidence="8" id="KW-1185">Reference proteome</keyword>
<sequence>MYTCLALALALSPRSLSVRRRASAAQSRRCGPPVGAADVDIYGRAVLAPLEASASTAEPVVKVYSVHCSVNVAMPWSNKPQEESTGSGFTMRQQHDGQLVILTNAHCVADATYVEVRKAGDSQKHVAQVARIAHECDLATLTVSDDAFWEGVEPLEFGPMPSLQDEVSVVGYPEGGEGVSVTQGVVSRIEIQRYAHSGANLLAVQIDAAINPGNSGGPALNADGDVIGVAFQNQLDSQNIGYVIPAPIIAHYLVDDAPSDPRRPAGFPSLGIFWQAPRPAARSSRRSYLGMEGRTGVRIRGVAPTAPAAALLRTGDVLLEPDGSHQPPPPRANHPPHQPTTRTRALPPRPDTPLGGQERLSFAHLIHLKFAHQTIGLRVLRAGEARHTHLVPVRPLQRLIPPTAYDEPLPYFIYAGLVFVPFVEPYLHEWGDDWQQDAPHELVQLVLSGAQSEAAEQPVLLSRVLPSPQTAGYLTLADRRVLSVNGERVLNLRQMHALVQRLQAECDHLAFEVQCVGGPAVIAIDTSTAEQEAKAILETYRIPAAASPDLCGQSETDAQSGQPRL</sequence>
<dbReference type="Gene3D" id="2.30.42.10">
    <property type="match status" value="1"/>
</dbReference>
<dbReference type="GeneID" id="17267486"/>
<dbReference type="SUPFAM" id="SSF50494">
    <property type="entry name" value="Trypsin-like serine proteases"/>
    <property type="match status" value="1"/>
</dbReference>
<organism evidence="7 8">
    <name type="scientific">Emiliania huxleyi (strain CCMP1516)</name>
    <dbReference type="NCBI Taxonomy" id="280463"/>
    <lineage>
        <taxon>Eukaryota</taxon>
        <taxon>Haptista</taxon>
        <taxon>Haptophyta</taxon>
        <taxon>Prymnesiophyceae</taxon>
        <taxon>Isochrysidales</taxon>
        <taxon>Noelaerhabdaceae</taxon>
        <taxon>Emiliania</taxon>
    </lineage>
</organism>
<evidence type="ECO:0000259" key="6">
    <source>
        <dbReference type="Pfam" id="PF17815"/>
    </source>
</evidence>
<dbReference type="KEGG" id="ehx:EMIHUDRAFT_74740"/>
<evidence type="ECO:0000313" key="7">
    <source>
        <dbReference type="EnsemblProtists" id="EOD21943"/>
    </source>
</evidence>
<dbReference type="eggNOG" id="KOG1320">
    <property type="taxonomic scope" value="Eukaryota"/>
</dbReference>
<dbReference type="PANTHER" id="PTHR45980:SF9">
    <property type="entry name" value="PROTEASE DO-LIKE 10, MITOCHONDRIAL-RELATED"/>
    <property type="match status" value="1"/>
</dbReference>
<reference evidence="7" key="2">
    <citation type="submission" date="2024-10" db="UniProtKB">
        <authorList>
            <consortium name="EnsemblProtists"/>
        </authorList>
    </citation>
    <scope>IDENTIFICATION</scope>
</reference>
<dbReference type="InterPro" id="IPR001940">
    <property type="entry name" value="Peptidase_S1C"/>
</dbReference>
<evidence type="ECO:0000256" key="3">
    <source>
        <dbReference type="ARBA" id="ARBA00022801"/>
    </source>
</evidence>
<protein>
    <recommendedName>
        <fullName evidence="6">Protease Do-like PDZ domain-containing protein</fullName>
    </recommendedName>
</protein>
<feature type="region of interest" description="Disordered" evidence="5">
    <location>
        <begin position="318"/>
        <end position="356"/>
    </location>
</feature>
<dbReference type="Pfam" id="PF17815">
    <property type="entry name" value="PDZ_3"/>
    <property type="match status" value="1"/>
</dbReference>
<dbReference type="PANTHER" id="PTHR45980">
    <property type="match status" value="1"/>
</dbReference>
<comment type="similarity">
    <text evidence="1">Belongs to the peptidase S1C family.</text>
</comment>
<dbReference type="OMA" id="HHSDCNN"/>
<proteinExistence type="inferred from homology"/>
<dbReference type="GO" id="GO:0006508">
    <property type="term" value="P:proteolysis"/>
    <property type="evidence" value="ECO:0007669"/>
    <property type="project" value="UniProtKB-KW"/>
</dbReference>
<dbReference type="InterPro" id="IPR046449">
    <property type="entry name" value="DEGP_PDZ_sf"/>
</dbReference>
<dbReference type="HOGENOM" id="CLU_020120_10_2_1"/>
<dbReference type="InterPro" id="IPR009003">
    <property type="entry name" value="Peptidase_S1_PA"/>
</dbReference>
<dbReference type="FunFam" id="2.40.10.10:FF:000012">
    <property type="entry name" value="protease Do-like 9"/>
    <property type="match status" value="1"/>
</dbReference>
<accession>A0A0D3JEK8</accession>
<evidence type="ECO:0000256" key="5">
    <source>
        <dbReference type="SAM" id="MobiDB-lite"/>
    </source>
</evidence>
<dbReference type="InterPro" id="IPR041517">
    <property type="entry name" value="DEGP_PDZ"/>
</dbReference>
<evidence type="ECO:0000256" key="2">
    <source>
        <dbReference type="ARBA" id="ARBA00022670"/>
    </source>
</evidence>
<evidence type="ECO:0000256" key="1">
    <source>
        <dbReference type="ARBA" id="ARBA00010541"/>
    </source>
</evidence>
<dbReference type="EnsemblProtists" id="EOD21943">
    <property type="protein sequence ID" value="EOD21943"/>
    <property type="gene ID" value="EMIHUDRAFT_74740"/>
</dbReference>
<dbReference type="Gene3D" id="2.40.10.120">
    <property type="match status" value="1"/>
</dbReference>
<keyword evidence="3" id="KW-0378">Hydrolase</keyword>
<reference evidence="8" key="1">
    <citation type="journal article" date="2013" name="Nature">
        <title>Pan genome of the phytoplankton Emiliania underpins its global distribution.</title>
        <authorList>
            <person name="Read B.A."/>
            <person name="Kegel J."/>
            <person name="Klute M.J."/>
            <person name="Kuo A."/>
            <person name="Lefebvre S.C."/>
            <person name="Maumus F."/>
            <person name="Mayer C."/>
            <person name="Miller J."/>
            <person name="Monier A."/>
            <person name="Salamov A."/>
            <person name="Young J."/>
            <person name="Aguilar M."/>
            <person name="Claverie J.M."/>
            <person name="Frickenhaus S."/>
            <person name="Gonzalez K."/>
            <person name="Herman E.K."/>
            <person name="Lin Y.C."/>
            <person name="Napier J."/>
            <person name="Ogata H."/>
            <person name="Sarno A.F."/>
            <person name="Shmutz J."/>
            <person name="Schroeder D."/>
            <person name="de Vargas C."/>
            <person name="Verret F."/>
            <person name="von Dassow P."/>
            <person name="Valentin K."/>
            <person name="Van de Peer Y."/>
            <person name="Wheeler G."/>
            <person name="Dacks J.B."/>
            <person name="Delwiche C.F."/>
            <person name="Dyhrman S.T."/>
            <person name="Glockner G."/>
            <person name="John U."/>
            <person name="Richards T."/>
            <person name="Worden A.Z."/>
            <person name="Zhang X."/>
            <person name="Grigoriev I.V."/>
            <person name="Allen A.E."/>
            <person name="Bidle K."/>
            <person name="Borodovsky M."/>
            <person name="Bowler C."/>
            <person name="Brownlee C."/>
            <person name="Cock J.M."/>
            <person name="Elias M."/>
            <person name="Gladyshev V.N."/>
            <person name="Groth M."/>
            <person name="Guda C."/>
            <person name="Hadaegh A."/>
            <person name="Iglesias-Rodriguez M.D."/>
            <person name="Jenkins J."/>
            <person name="Jones B.M."/>
            <person name="Lawson T."/>
            <person name="Leese F."/>
            <person name="Lindquist E."/>
            <person name="Lobanov A."/>
            <person name="Lomsadze A."/>
            <person name="Malik S.B."/>
            <person name="Marsh M.E."/>
            <person name="Mackinder L."/>
            <person name="Mock T."/>
            <person name="Mueller-Roeber B."/>
            <person name="Pagarete A."/>
            <person name="Parker M."/>
            <person name="Probert I."/>
            <person name="Quesneville H."/>
            <person name="Raines C."/>
            <person name="Rensing S.A."/>
            <person name="Riano-Pachon D.M."/>
            <person name="Richier S."/>
            <person name="Rokitta S."/>
            <person name="Shiraiwa Y."/>
            <person name="Soanes D.M."/>
            <person name="van der Giezen M."/>
            <person name="Wahlund T.M."/>
            <person name="Williams B."/>
            <person name="Wilson W."/>
            <person name="Wolfe G."/>
            <person name="Wurch L.L."/>
        </authorList>
    </citation>
    <scope>NUCLEOTIDE SEQUENCE</scope>
</reference>
<name>A0A0D3JEK8_EMIH1</name>
<dbReference type="STRING" id="2903.R1CGN7"/>
<feature type="compositionally biased region" description="Pro residues" evidence="5">
    <location>
        <begin position="326"/>
        <end position="338"/>
    </location>
</feature>